<dbReference type="RefSeq" id="WP_022238893.1">
    <property type="nucleotide sequence ID" value="NZ_CACRSY010000014.1"/>
</dbReference>
<dbReference type="EMBL" id="CACRSY010000014">
    <property type="protein sequence ID" value="VYT14776.1"/>
    <property type="molecule type" value="Genomic_DNA"/>
</dbReference>
<dbReference type="Gene3D" id="3.40.50.150">
    <property type="entry name" value="Vaccinia Virus protein VP39"/>
    <property type="match status" value="1"/>
</dbReference>
<dbReference type="AlphaFoldDB" id="A0A6N2UHP4"/>
<dbReference type="SUPFAM" id="SSF53335">
    <property type="entry name" value="S-adenosyl-L-methionine-dependent methyltransferases"/>
    <property type="match status" value="1"/>
</dbReference>
<evidence type="ECO:0000313" key="2">
    <source>
        <dbReference type="EMBL" id="VYT14776.1"/>
    </source>
</evidence>
<keyword evidence="2" id="KW-0808">Transferase</keyword>
<dbReference type="EC" id="2.1.1.-" evidence="2"/>
<name>A0A6N2UHP4_BLAHA</name>
<sequence length="192" mass="21933">MDVKTYFDKMADTWDEDILPIDEVRRCIVFLSGVKEHTRVLDVACGTGAMFVALQEKNPEHITAIDVSEKMAEIAKNKVKDNPLFDVRCGDFFEIEDEKYDCIMIYNAYPHFTDKEKLAAKVSQLLTPDGRFVVAHGAGKEVINLHHSNVPKEITSQLLSAQEECEYWKKCFNMDILIDTQKFYMLSGTIAL</sequence>
<accession>A0A6N2UHP4</accession>
<proteinExistence type="predicted"/>
<organism evidence="2">
    <name type="scientific">Blautia hansenii</name>
    <name type="common">Ruminococcus hansenii</name>
    <dbReference type="NCBI Taxonomy" id="1322"/>
    <lineage>
        <taxon>Bacteria</taxon>
        <taxon>Bacillati</taxon>
        <taxon>Bacillota</taxon>
        <taxon>Clostridia</taxon>
        <taxon>Lachnospirales</taxon>
        <taxon>Lachnospiraceae</taxon>
        <taxon>Blautia</taxon>
    </lineage>
</organism>
<dbReference type="GO" id="GO:0008757">
    <property type="term" value="F:S-adenosylmethionine-dependent methyltransferase activity"/>
    <property type="evidence" value="ECO:0007669"/>
    <property type="project" value="InterPro"/>
</dbReference>
<dbReference type="CDD" id="cd02440">
    <property type="entry name" value="AdoMet_MTases"/>
    <property type="match status" value="1"/>
</dbReference>
<dbReference type="GO" id="GO:0032259">
    <property type="term" value="P:methylation"/>
    <property type="evidence" value="ECO:0007669"/>
    <property type="project" value="UniProtKB-KW"/>
</dbReference>
<evidence type="ECO:0000259" key="1">
    <source>
        <dbReference type="Pfam" id="PF13847"/>
    </source>
</evidence>
<dbReference type="Pfam" id="PF13847">
    <property type="entry name" value="Methyltransf_31"/>
    <property type="match status" value="1"/>
</dbReference>
<keyword evidence="2" id="KW-0489">Methyltransferase</keyword>
<protein>
    <submittedName>
        <fullName evidence="2">Putative methyltransferase YcgJ</fullName>
        <ecNumber evidence="2">2.1.1.-</ecNumber>
    </submittedName>
</protein>
<dbReference type="PANTHER" id="PTHR43861">
    <property type="entry name" value="TRANS-ACONITATE 2-METHYLTRANSFERASE-RELATED"/>
    <property type="match status" value="1"/>
</dbReference>
<gene>
    <name evidence="2" type="primary">ycgJ</name>
    <name evidence="2" type="ORF">BHLFYP23_00336</name>
</gene>
<dbReference type="InterPro" id="IPR029063">
    <property type="entry name" value="SAM-dependent_MTases_sf"/>
</dbReference>
<feature type="domain" description="Methyltransferase" evidence="1">
    <location>
        <begin position="35"/>
        <end position="183"/>
    </location>
</feature>
<reference evidence="2" key="1">
    <citation type="submission" date="2019-11" db="EMBL/GenBank/DDBJ databases">
        <authorList>
            <person name="Feng L."/>
        </authorList>
    </citation>
    <scope>NUCLEOTIDE SEQUENCE</scope>
    <source>
        <strain evidence="2">BhanseniiLFYP23</strain>
    </source>
</reference>
<dbReference type="InterPro" id="IPR025714">
    <property type="entry name" value="Methyltranfer_dom"/>
</dbReference>